<name>A0ABW2EK46_9BACI</name>
<protein>
    <recommendedName>
        <fullName evidence="9">Acetylglutamate kinase</fullName>
        <ecNumber evidence="9">2.7.2.8</ecNumber>
    </recommendedName>
    <alternativeName>
        <fullName evidence="9">N-acetyl-L-glutamate 5-phosphotransferase</fullName>
    </alternativeName>
    <alternativeName>
        <fullName evidence="9">NAG kinase</fullName>
        <shortName evidence="9">NAGK</shortName>
    </alternativeName>
</protein>
<dbReference type="InterPro" id="IPR036393">
    <property type="entry name" value="AceGlu_kinase-like_sf"/>
</dbReference>
<evidence type="ECO:0000256" key="2">
    <source>
        <dbReference type="ARBA" id="ARBA00022571"/>
    </source>
</evidence>
<dbReference type="CDD" id="cd04238">
    <property type="entry name" value="AAK_NAGK-like"/>
    <property type="match status" value="1"/>
</dbReference>
<keyword evidence="7 9" id="KW-0067">ATP-binding</keyword>
<dbReference type="Proteomes" id="UP001596410">
    <property type="component" value="Unassembled WGS sequence"/>
</dbReference>
<dbReference type="InterPro" id="IPR037528">
    <property type="entry name" value="ArgB"/>
</dbReference>
<gene>
    <name evidence="9 11" type="primary">argB</name>
    <name evidence="11" type="ORF">ACFQIC_03330</name>
</gene>
<evidence type="ECO:0000256" key="4">
    <source>
        <dbReference type="ARBA" id="ARBA00022679"/>
    </source>
</evidence>
<comment type="catalytic activity">
    <reaction evidence="8 9">
        <text>N-acetyl-L-glutamate + ATP = N-acetyl-L-glutamyl 5-phosphate + ADP</text>
        <dbReference type="Rhea" id="RHEA:14629"/>
        <dbReference type="ChEBI" id="CHEBI:30616"/>
        <dbReference type="ChEBI" id="CHEBI:44337"/>
        <dbReference type="ChEBI" id="CHEBI:57936"/>
        <dbReference type="ChEBI" id="CHEBI:456216"/>
        <dbReference type="EC" id="2.7.2.8"/>
    </reaction>
</comment>
<sequence length="272" mass="29230">MTISKSMQATEPREKPVIVVKLGGSMIDQLSESFYESFIQLSEHYHCVIVHGGGPAITSLLNDLGIKGEFYDGLRKTTAETLDVVMMTLGGKVSNQVTSSLARHGRHSIGLKGSDGGLIQASLIDEEKLGFVGQVEQVKGNLIKQLLDHEYIPVIAPLARTSEGQLVNVNADAGAAAVANALNAEKLLFVTDVAGIIKQGKIIDRTTPEEIQKMIEDGDIYGGMIPKVTAAISALSDDLQEVLVVSGERSLIEGETIKGTTIYQQRKEEVTK</sequence>
<dbReference type="RefSeq" id="WP_204708745.1">
    <property type="nucleotide sequence ID" value="NZ_JBHSZV010000010.1"/>
</dbReference>
<dbReference type="PIRSF" id="PIRSF000728">
    <property type="entry name" value="NAGK"/>
    <property type="match status" value="1"/>
</dbReference>
<comment type="caution">
    <text evidence="11">The sequence shown here is derived from an EMBL/GenBank/DDBJ whole genome shotgun (WGS) entry which is preliminary data.</text>
</comment>
<dbReference type="GO" id="GO:0003991">
    <property type="term" value="F:acetylglutamate kinase activity"/>
    <property type="evidence" value="ECO:0007669"/>
    <property type="project" value="UniProtKB-EC"/>
</dbReference>
<keyword evidence="4 9" id="KW-0808">Transferase</keyword>
<dbReference type="Gene3D" id="3.40.1160.10">
    <property type="entry name" value="Acetylglutamate kinase-like"/>
    <property type="match status" value="1"/>
</dbReference>
<feature type="domain" description="Aspartate/glutamate/uridylate kinase" evidence="10">
    <location>
        <begin position="17"/>
        <end position="245"/>
    </location>
</feature>
<comment type="function">
    <text evidence="9">Catalyzes the ATP-dependent phosphorylation of N-acetyl-L-glutamate.</text>
</comment>
<evidence type="ECO:0000256" key="7">
    <source>
        <dbReference type="ARBA" id="ARBA00022840"/>
    </source>
</evidence>
<dbReference type="HAMAP" id="MF_00082">
    <property type="entry name" value="ArgB"/>
    <property type="match status" value="1"/>
</dbReference>
<dbReference type="SUPFAM" id="SSF53633">
    <property type="entry name" value="Carbamate kinase-like"/>
    <property type="match status" value="1"/>
</dbReference>
<comment type="pathway">
    <text evidence="1 9">Amino-acid biosynthesis; L-arginine biosynthesis; N(2)-acetyl-L-ornithine from L-glutamate: step 2/4.</text>
</comment>
<keyword evidence="3 9" id="KW-0028">Amino-acid biosynthesis</keyword>
<keyword evidence="9" id="KW-0963">Cytoplasm</keyword>
<proteinExistence type="inferred from homology"/>
<feature type="binding site" evidence="9">
    <location>
        <position position="168"/>
    </location>
    <ligand>
        <name>substrate</name>
    </ligand>
</feature>
<dbReference type="Pfam" id="PF00696">
    <property type="entry name" value="AA_kinase"/>
    <property type="match status" value="1"/>
</dbReference>
<accession>A0ABW2EK46</accession>
<feature type="site" description="Transition state stabilizer" evidence="9">
    <location>
        <position position="227"/>
    </location>
</feature>
<evidence type="ECO:0000256" key="3">
    <source>
        <dbReference type="ARBA" id="ARBA00022605"/>
    </source>
</evidence>
<keyword evidence="2 9" id="KW-0055">Arginine biosynthesis</keyword>
<dbReference type="PANTHER" id="PTHR23342:SF0">
    <property type="entry name" value="N-ACETYLGLUTAMATE SYNTHASE, MITOCHONDRIAL"/>
    <property type="match status" value="1"/>
</dbReference>
<dbReference type="EC" id="2.7.2.8" evidence="9"/>
<evidence type="ECO:0000259" key="10">
    <source>
        <dbReference type="Pfam" id="PF00696"/>
    </source>
</evidence>
<feature type="site" description="Transition state stabilizer" evidence="9">
    <location>
        <position position="21"/>
    </location>
</feature>
<evidence type="ECO:0000256" key="9">
    <source>
        <dbReference type="HAMAP-Rule" id="MF_00082"/>
    </source>
</evidence>
<dbReference type="PANTHER" id="PTHR23342">
    <property type="entry name" value="N-ACETYLGLUTAMATE SYNTHASE"/>
    <property type="match status" value="1"/>
</dbReference>
<keyword evidence="12" id="KW-1185">Reference proteome</keyword>
<dbReference type="EMBL" id="JBHSZV010000010">
    <property type="protein sequence ID" value="MFC7060902.1"/>
    <property type="molecule type" value="Genomic_DNA"/>
</dbReference>
<evidence type="ECO:0000256" key="1">
    <source>
        <dbReference type="ARBA" id="ARBA00004828"/>
    </source>
</evidence>
<feature type="binding site" evidence="9">
    <location>
        <begin position="53"/>
        <end position="54"/>
    </location>
    <ligand>
        <name>substrate</name>
    </ligand>
</feature>
<evidence type="ECO:0000256" key="6">
    <source>
        <dbReference type="ARBA" id="ARBA00022777"/>
    </source>
</evidence>
<organism evidence="11 12">
    <name type="scientific">Halobacillus seohaensis</name>
    <dbReference type="NCBI Taxonomy" id="447421"/>
    <lineage>
        <taxon>Bacteria</taxon>
        <taxon>Bacillati</taxon>
        <taxon>Bacillota</taxon>
        <taxon>Bacilli</taxon>
        <taxon>Bacillales</taxon>
        <taxon>Bacillaceae</taxon>
        <taxon>Halobacillus</taxon>
    </lineage>
</organism>
<evidence type="ECO:0000256" key="5">
    <source>
        <dbReference type="ARBA" id="ARBA00022741"/>
    </source>
</evidence>
<evidence type="ECO:0000313" key="12">
    <source>
        <dbReference type="Proteomes" id="UP001596410"/>
    </source>
</evidence>
<reference evidence="12" key="1">
    <citation type="journal article" date="2019" name="Int. J. Syst. Evol. Microbiol.">
        <title>The Global Catalogue of Microorganisms (GCM) 10K type strain sequencing project: providing services to taxonomists for standard genome sequencing and annotation.</title>
        <authorList>
            <consortium name="The Broad Institute Genomics Platform"/>
            <consortium name="The Broad Institute Genome Sequencing Center for Infectious Disease"/>
            <person name="Wu L."/>
            <person name="Ma J."/>
        </authorList>
    </citation>
    <scope>NUCLEOTIDE SEQUENCE [LARGE SCALE GENOMIC DNA]</scope>
    <source>
        <strain evidence="12">CGMCC 4.1621</strain>
    </source>
</reference>
<keyword evidence="6 9" id="KW-0418">Kinase</keyword>
<feature type="binding site" evidence="9">
    <location>
        <position position="75"/>
    </location>
    <ligand>
        <name>substrate</name>
    </ligand>
</feature>
<comment type="subcellular location">
    <subcellularLocation>
        <location evidence="9">Cytoplasm</location>
    </subcellularLocation>
</comment>
<dbReference type="InterPro" id="IPR001048">
    <property type="entry name" value="Asp/Glu/Uridylate_kinase"/>
</dbReference>
<evidence type="ECO:0000256" key="8">
    <source>
        <dbReference type="ARBA" id="ARBA00048141"/>
    </source>
</evidence>
<comment type="similarity">
    <text evidence="9">Belongs to the acetylglutamate kinase family. ArgB subfamily.</text>
</comment>
<dbReference type="NCBIfam" id="TIGR00761">
    <property type="entry name" value="argB"/>
    <property type="match status" value="1"/>
</dbReference>
<evidence type="ECO:0000313" key="11">
    <source>
        <dbReference type="EMBL" id="MFC7060902.1"/>
    </source>
</evidence>
<keyword evidence="5 9" id="KW-0547">Nucleotide-binding</keyword>
<dbReference type="InterPro" id="IPR004662">
    <property type="entry name" value="AcgluKinase_fam"/>
</dbReference>